<evidence type="ECO:0000313" key="2">
    <source>
        <dbReference type="Proteomes" id="UP000050795"/>
    </source>
</evidence>
<protein>
    <submittedName>
        <fullName evidence="3">Uncharacterized protein</fullName>
    </submittedName>
</protein>
<reference evidence="3" key="2">
    <citation type="submission" date="2023-11" db="UniProtKB">
        <authorList>
            <consortium name="WormBaseParasite"/>
        </authorList>
    </citation>
    <scope>IDENTIFICATION</scope>
</reference>
<feature type="region of interest" description="Disordered" evidence="1">
    <location>
        <begin position="117"/>
        <end position="147"/>
    </location>
</feature>
<name>A0AA85JBG2_TRIRE</name>
<evidence type="ECO:0000313" key="3">
    <source>
        <dbReference type="WBParaSite" id="TREG1_139980.1"/>
    </source>
</evidence>
<dbReference type="Proteomes" id="UP000050795">
    <property type="component" value="Unassembled WGS sequence"/>
</dbReference>
<organism evidence="2 3">
    <name type="scientific">Trichobilharzia regenti</name>
    <name type="common">Nasal bird schistosome</name>
    <dbReference type="NCBI Taxonomy" id="157069"/>
    <lineage>
        <taxon>Eukaryota</taxon>
        <taxon>Metazoa</taxon>
        <taxon>Spiralia</taxon>
        <taxon>Lophotrochozoa</taxon>
        <taxon>Platyhelminthes</taxon>
        <taxon>Trematoda</taxon>
        <taxon>Digenea</taxon>
        <taxon>Strigeidida</taxon>
        <taxon>Schistosomatoidea</taxon>
        <taxon>Schistosomatidae</taxon>
        <taxon>Trichobilharzia</taxon>
    </lineage>
</organism>
<feature type="compositionally biased region" description="Acidic residues" evidence="1">
    <location>
        <begin position="123"/>
        <end position="138"/>
    </location>
</feature>
<feature type="region of interest" description="Disordered" evidence="1">
    <location>
        <begin position="65"/>
        <end position="87"/>
    </location>
</feature>
<reference evidence="2" key="1">
    <citation type="submission" date="2022-06" db="EMBL/GenBank/DDBJ databases">
        <authorList>
            <person name="Berger JAMES D."/>
            <person name="Berger JAMES D."/>
        </authorList>
    </citation>
    <scope>NUCLEOTIDE SEQUENCE [LARGE SCALE GENOMIC DNA]</scope>
</reference>
<proteinExistence type="predicted"/>
<dbReference type="WBParaSite" id="TREG1_139980.1">
    <property type="protein sequence ID" value="TREG1_139980.1"/>
    <property type="gene ID" value="TREG1_139980"/>
</dbReference>
<sequence>IVTKEIIPQSSHLSQCPQSSVSLQRLNSSSTINCPPPSCVKSSSLDRTVAASKTAINIVGNHSKTLGSSSSCSPSQTIMTSKSTENNEIQTNQLCNSTTASLSPLDSGLYMSVPNVVSNHSNDDDDDAGGDIDDDYPGVEDNNITNNSNIDVVQSSDNSYHLPRCPFYHSYISASDQTLAMQRFLVPRLIPEWDFVDGLLRIAHRLVPISPKEQR</sequence>
<dbReference type="AlphaFoldDB" id="A0AA85JBG2"/>
<evidence type="ECO:0000256" key="1">
    <source>
        <dbReference type="SAM" id="MobiDB-lite"/>
    </source>
</evidence>
<accession>A0AA85JBG2</accession>
<keyword evidence="2" id="KW-1185">Reference proteome</keyword>